<dbReference type="Proteomes" id="UP000011758">
    <property type="component" value="Unassembled WGS sequence"/>
</dbReference>
<dbReference type="eggNOG" id="COG4687">
    <property type="taxonomic scope" value="Bacteria"/>
</dbReference>
<dbReference type="AlphaFoldDB" id="M2PBC4"/>
<dbReference type="STRING" id="999415.HMPREF9943_00124"/>
<accession>M2PBC4</accession>
<dbReference type="EMBL" id="AGEJ01000001">
    <property type="protein sequence ID" value="EMD17692.1"/>
    <property type="molecule type" value="Genomic_DNA"/>
</dbReference>
<sequence>MVRSLNSRVDLTIDATSYFGLASYGKVMIGNTAFEFYNDRNVSDYIQIPWDEVDYIAASVMIGGKWISRFSIFTKSNGNFSFSTKDNKKTLRAVNQYIPSEKLRKSLTFLQVIKRGFFSLFKKKDS</sequence>
<organism evidence="1 2">
    <name type="scientific">Eggerthia catenaformis OT 569 = DSM 20559</name>
    <dbReference type="NCBI Taxonomy" id="999415"/>
    <lineage>
        <taxon>Bacteria</taxon>
        <taxon>Bacillati</taxon>
        <taxon>Bacillota</taxon>
        <taxon>Erysipelotrichia</taxon>
        <taxon>Erysipelotrichales</taxon>
        <taxon>Coprobacillaceae</taxon>
        <taxon>Eggerthia</taxon>
    </lineage>
</organism>
<dbReference type="OrthoDB" id="1646215at2"/>
<reference evidence="1 2" key="1">
    <citation type="submission" date="2013-02" db="EMBL/GenBank/DDBJ databases">
        <title>The Genome Sequence of Lactobacillus catenaformis F0143.</title>
        <authorList>
            <consortium name="The Broad Institute Genome Sequencing Platform"/>
            <person name="Earl A."/>
            <person name="Ward D."/>
            <person name="Feldgarden M."/>
            <person name="Gevers D."/>
            <person name="Izard J."/>
            <person name="Blanton J.M."/>
            <person name="Mathney J."/>
            <person name="Dewhirst F.E."/>
            <person name="Young S.K."/>
            <person name="Zeng Q."/>
            <person name="Gargeya S."/>
            <person name="Fitzgerald M."/>
            <person name="Haas B."/>
            <person name="Abouelleil A."/>
            <person name="Alvarado L."/>
            <person name="Arachchi H.M."/>
            <person name="Berlin A."/>
            <person name="Chapman S.B."/>
            <person name="Gearin G."/>
            <person name="Goldberg J."/>
            <person name="Griggs A."/>
            <person name="Gujja S."/>
            <person name="Hansen M."/>
            <person name="Heiman D."/>
            <person name="Howarth C."/>
            <person name="Larimer J."/>
            <person name="Lui A."/>
            <person name="MacDonald P.J.P."/>
            <person name="McCowen C."/>
            <person name="Montmayeur A."/>
            <person name="Murphy C."/>
            <person name="Neiman D."/>
            <person name="Pearson M."/>
            <person name="Priest M."/>
            <person name="Roberts A."/>
            <person name="Saif S."/>
            <person name="Shea T."/>
            <person name="Sisk P."/>
            <person name="Stolte C."/>
            <person name="Sykes S."/>
            <person name="Wortman J."/>
            <person name="Nusbaum C."/>
            <person name="Birren B."/>
        </authorList>
    </citation>
    <scope>NUCLEOTIDE SEQUENCE [LARGE SCALE GENOMIC DNA]</scope>
    <source>
        <strain evidence="1 2">OT 569</strain>
    </source>
</reference>
<evidence type="ECO:0008006" key="3">
    <source>
        <dbReference type="Google" id="ProtNLM"/>
    </source>
</evidence>
<evidence type="ECO:0000313" key="2">
    <source>
        <dbReference type="Proteomes" id="UP000011758"/>
    </source>
</evidence>
<dbReference type="Pfam" id="PF06115">
    <property type="entry name" value="DUF956"/>
    <property type="match status" value="1"/>
</dbReference>
<dbReference type="BioCyc" id="ECAT999415-HMP:GTTI-133-MONOMER"/>
<dbReference type="InterPro" id="IPR010360">
    <property type="entry name" value="DUF956"/>
</dbReference>
<dbReference type="PIRSF" id="PIRSF021265">
    <property type="entry name" value="DUF956"/>
    <property type="match status" value="1"/>
</dbReference>
<comment type="caution">
    <text evidence="1">The sequence shown here is derived from an EMBL/GenBank/DDBJ whole genome shotgun (WGS) entry which is preliminary data.</text>
</comment>
<evidence type="ECO:0000313" key="1">
    <source>
        <dbReference type="EMBL" id="EMD17692.1"/>
    </source>
</evidence>
<dbReference type="PATRIC" id="fig|999415.3.peg.125"/>
<gene>
    <name evidence="1" type="ORF">HMPREF9943_00124</name>
</gene>
<dbReference type="RefSeq" id="WP_004801135.1">
    <property type="nucleotide sequence ID" value="NZ_AUGJ01000001.1"/>
</dbReference>
<proteinExistence type="predicted"/>
<keyword evidence="2" id="KW-1185">Reference proteome</keyword>
<name>M2PBC4_9FIRM</name>
<protein>
    <recommendedName>
        <fullName evidence="3">DUF956 family protein</fullName>
    </recommendedName>
</protein>